<dbReference type="Pfam" id="PF12146">
    <property type="entry name" value="Hydrolase_4"/>
    <property type="match status" value="1"/>
</dbReference>
<organism evidence="2 3">
    <name type="scientific">Scleromatobacter humisilvae</name>
    <dbReference type="NCBI Taxonomy" id="2897159"/>
    <lineage>
        <taxon>Bacteria</taxon>
        <taxon>Pseudomonadati</taxon>
        <taxon>Pseudomonadota</taxon>
        <taxon>Betaproteobacteria</taxon>
        <taxon>Burkholderiales</taxon>
        <taxon>Sphaerotilaceae</taxon>
        <taxon>Scleromatobacter</taxon>
    </lineage>
</organism>
<protein>
    <submittedName>
        <fullName evidence="2">Alpha/beta hydrolase</fullName>
    </submittedName>
</protein>
<dbReference type="PANTHER" id="PTHR12277:SF81">
    <property type="entry name" value="PROTEIN ABHD13"/>
    <property type="match status" value="1"/>
</dbReference>
<dbReference type="Gene3D" id="3.40.50.1820">
    <property type="entry name" value="alpha/beta hydrolase"/>
    <property type="match status" value="1"/>
</dbReference>
<dbReference type="InterPro" id="IPR029058">
    <property type="entry name" value="AB_hydrolase_fold"/>
</dbReference>
<dbReference type="SUPFAM" id="SSF53474">
    <property type="entry name" value="alpha/beta-Hydrolases"/>
    <property type="match status" value="1"/>
</dbReference>
<evidence type="ECO:0000259" key="1">
    <source>
        <dbReference type="Pfam" id="PF12146"/>
    </source>
</evidence>
<evidence type="ECO:0000313" key="2">
    <source>
        <dbReference type="EMBL" id="MCK9684422.1"/>
    </source>
</evidence>
<dbReference type="Proteomes" id="UP001139353">
    <property type="component" value="Unassembled WGS sequence"/>
</dbReference>
<dbReference type="PANTHER" id="PTHR12277">
    <property type="entry name" value="ALPHA/BETA HYDROLASE DOMAIN-CONTAINING PROTEIN"/>
    <property type="match status" value="1"/>
</dbReference>
<name>A0A9X2BXH4_9BURK</name>
<keyword evidence="3" id="KW-1185">Reference proteome</keyword>
<dbReference type="RefSeq" id="WP_275680452.1">
    <property type="nucleotide sequence ID" value="NZ_JAJLJH010000001.1"/>
</dbReference>
<dbReference type="AlphaFoldDB" id="A0A9X2BXH4"/>
<proteinExistence type="predicted"/>
<evidence type="ECO:0000313" key="3">
    <source>
        <dbReference type="Proteomes" id="UP001139353"/>
    </source>
</evidence>
<gene>
    <name evidence="2" type="ORF">LPC04_01725</name>
</gene>
<dbReference type="EMBL" id="JAJLJH010000001">
    <property type="protein sequence ID" value="MCK9684422.1"/>
    <property type="molecule type" value="Genomic_DNA"/>
</dbReference>
<reference evidence="2" key="1">
    <citation type="submission" date="2021-11" db="EMBL/GenBank/DDBJ databases">
        <title>BS-T2-15 a new species belonging to the Comamonadaceae family isolated from the soil of a French oak forest.</title>
        <authorList>
            <person name="Mieszkin S."/>
            <person name="Alain K."/>
        </authorList>
    </citation>
    <scope>NUCLEOTIDE SEQUENCE</scope>
    <source>
        <strain evidence="2">BS-T2-15</strain>
    </source>
</reference>
<comment type="caution">
    <text evidence="2">The sequence shown here is derived from an EMBL/GenBank/DDBJ whole genome shotgun (WGS) entry which is preliminary data.</text>
</comment>
<dbReference type="GO" id="GO:0016787">
    <property type="term" value="F:hydrolase activity"/>
    <property type="evidence" value="ECO:0007669"/>
    <property type="project" value="UniProtKB-KW"/>
</dbReference>
<keyword evidence="2" id="KW-0378">Hydrolase</keyword>
<feature type="domain" description="Serine aminopeptidase S33" evidence="1">
    <location>
        <begin position="60"/>
        <end position="175"/>
    </location>
</feature>
<dbReference type="InterPro" id="IPR022742">
    <property type="entry name" value="Hydrolase_4"/>
</dbReference>
<accession>A0A9X2BXH4</accession>
<sequence length="264" mass="28576">MNLESLQGRAIFGKTTRIRPLQLGPHAGTYRIESHRLERPDGAVLEGRSSRPLDDRVDTVVLYFGGRNENVVWAPDMASFNPRHAIYAFNYRGFGRSTGRASESRAKADAQAIHEFVAARESMADLAIVGRSLGTAVALWLAREARPRRLVLMSPFESVAAVLRTRRLGWLAAPLVTQRFDGVELAAGYEGRTLVLLAGTDTSVPHAHSRRLCARLPEAPELHVIGGVTHQSLPRSPGAQAAIARFLSSGSPVAGRSSRPSAAA</sequence>